<dbReference type="AlphaFoldDB" id="A0A1F6UVH3"/>
<gene>
    <name evidence="1" type="ORF">A2814_00785</name>
</gene>
<reference evidence="1 2" key="1">
    <citation type="journal article" date="2016" name="Nat. Commun.">
        <title>Thousands of microbial genomes shed light on interconnected biogeochemical processes in an aquifer system.</title>
        <authorList>
            <person name="Anantharaman K."/>
            <person name="Brown C.T."/>
            <person name="Hug L.A."/>
            <person name="Sharon I."/>
            <person name="Castelle C.J."/>
            <person name="Probst A.J."/>
            <person name="Thomas B.C."/>
            <person name="Singh A."/>
            <person name="Wilkins M.J."/>
            <person name="Karaoz U."/>
            <person name="Brodie E.L."/>
            <person name="Williams K.H."/>
            <person name="Hubbard S.S."/>
            <person name="Banfield J.F."/>
        </authorList>
    </citation>
    <scope>NUCLEOTIDE SEQUENCE [LARGE SCALE GENOMIC DNA]</scope>
</reference>
<accession>A0A1F6UVH3</accession>
<proteinExistence type="predicted"/>
<dbReference type="STRING" id="1801732.A2814_00785"/>
<evidence type="ECO:0000313" key="2">
    <source>
        <dbReference type="Proteomes" id="UP000177869"/>
    </source>
</evidence>
<dbReference type="Proteomes" id="UP000177869">
    <property type="component" value="Unassembled WGS sequence"/>
</dbReference>
<organism evidence="1 2">
    <name type="scientific">Candidatus Nomurabacteria bacterium RIFCSPHIGHO2_01_FULL_38_19</name>
    <dbReference type="NCBI Taxonomy" id="1801732"/>
    <lineage>
        <taxon>Bacteria</taxon>
        <taxon>Candidatus Nomuraibacteriota</taxon>
    </lineage>
</organism>
<evidence type="ECO:0000313" key="1">
    <source>
        <dbReference type="EMBL" id="OGI61318.1"/>
    </source>
</evidence>
<name>A0A1F6UVH3_9BACT</name>
<dbReference type="EMBL" id="MFTI01000001">
    <property type="protein sequence ID" value="OGI61318.1"/>
    <property type="molecule type" value="Genomic_DNA"/>
</dbReference>
<comment type="caution">
    <text evidence="1">The sequence shown here is derived from an EMBL/GenBank/DDBJ whole genome shotgun (WGS) entry which is preliminary data.</text>
</comment>
<sequence length="206" mass="23568">MQEEVKNEISEAAVKLAEYVHNNKFEAILVSGGSNQLSRSLLTLAWQSRFKDEKMPKVYVFDQNTNFLLYKDSKSFYLRSKTIRDWIFATYPGLKKIKNHSLCYVDDFSMSGDKYSLLKKSFERLGFNNLEFAFFAATPTSELGEGGVFVGIIDSEAVRELQTLSLQIQDQPSLHDVLNEIEVVAKKHRLQAIDSLKEIGKTIRLK</sequence>
<protein>
    <submittedName>
        <fullName evidence="1">Uncharacterized protein</fullName>
    </submittedName>
</protein>